<dbReference type="Pfam" id="PF08843">
    <property type="entry name" value="AbiEii"/>
    <property type="match status" value="1"/>
</dbReference>
<reference evidence="1 2" key="1">
    <citation type="submission" date="2024-06" db="EMBL/GenBank/DDBJ databases">
        <title>The Natural Products Discovery Center: Release of the First 8490 Sequenced Strains for Exploring Actinobacteria Biosynthetic Diversity.</title>
        <authorList>
            <person name="Kalkreuter E."/>
            <person name="Kautsar S.A."/>
            <person name="Yang D."/>
            <person name="Bader C.D."/>
            <person name="Teijaro C.N."/>
            <person name="Fluegel L."/>
            <person name="Davis C.M."/>
            <person name="Simpson J.R."/>
            <person name="Lauterbach L."/>
            <person name="Steele A.D."/>
            <person name="Gui C."/>
            <person name="Meng S."/>
            <person name="Li G."/>
            <person name="Viehrig K."/>
            <person name="Ye F."/>
            <person name="Su P."/>
            <person name="Kiefer A.F."/>
            <person name="Nichols A."/>
            <person name="Cepeda A.J."/>
            <person name="Yan W."/>
            <person name="Fan B."/>
            <person name="Jiang Y."/>
            <person name="Adhikari A."/>
            <person name="Zheng C.-J."/>
            <person name="Schuster L."/>
            <person name="Cowan T.M."/>
            <person name="Smanski M.J."/>
            <person name="Chevrette M.G."/>
            <person name="De Carvalho L.P.S."/>
            <person name="Shen B."/>
        </authorList>
    </citation>
    <scope>NUCLEOTIDE SEQUENCE [LARGE SCALE GENOMIC DNA]</scope>
    <source>
        <strain evidence="1 2">NPDC001166</strain>
    </source>
</reference>
<dbReference type="InterPro" id="IPR014942">
    <property type="entry name" value="AbiEii"/>
</dbReference>
<gene>
    <name evidence="1" type="ORF">ABT272_26185</name>
</gene>
<proteinExistence type="predicted"/>
<evidence type="ECO:0000313" key="2">
    <source>
        <dbReference type="Proteomes" id="UP001470023"/>
    </source>
</evidence>
<keyword evidence="2" id="KW-1185">Reference proteome</keyword>
<dbReference type="RefSeq" id="WP_352064515.1">
    <property type="nucleotide sequence ID" value="NZ_JBEPAZ010000026.1"/>
</dbReference>
<protein>
    <submittedName>
        <fullName evidence="1">Nucleotidyl transferase AbiEii/AbiGii toxin family protein</fullName>
    </submittedName>
</protein>
<comment type="caution">
    <text evidence="1">The sequence shown here is derived from an EMBL/GenBank/DDBJ whole genome shotgun (WGS) entry which is preliminary data.</text>
</comment>
<keyword evidence="1" id="KW-0808">Transferase</keyword>
<sequence>MIPQPGDGGPDDPFPTVAGGCPPLSAAAARRAALDHVLTLVAEAPWSGSLVLRGSMVMPAWVGEAAREPADLDWVVLEDAAGVDPLDPYPYVDLLEAVQQWPEAADGAARYEMWTYEEFGTGGRRPVLPPEGLSWVPEEAAVETGPPYLDLLERLARRPGAAPGVRLDAAGARVDGTWTYRHYDTPGIRLLVPWHAEGLPSGEVRLDFARDETLPEPPVWTLVPTGRGGRPVPVRTASRELSLAWKLLWLHTDTRDGGRARGKDLYDAVLLAEATDAPLSPRLLRKVFGETPDWATSSGALRPDAVAGWDVDWAGFQEGHPGAEGTAGEWLRRLVRALEPVVGQRSVG</sequence>
<organism evidence="1 2">
    <name type="scientific">Streptomyces sp. 900105245</name>
    <dbReference type="NCBI Taxonomy" id="3154379"/>
    <lineage>
        <taxon>Bacteria</taxon>
        <taxon>Bacillati</taxon>
        <taxon>Actinomycetota</taxon>
        <taxon>Actinomycetes</taxon>
        <taxon>Kitasatosporales</taxon>
        <taxon>Streptomycetaceae</taxon>
        <taxon>Streptomyces</taxon>
    </lineage>
</organism>
<dbReference type="Proteomes" id="UP001470023">
    <property type="component" value="Unassembled WGS sequence"/>
</dbReference>
<evidence type="ECO:0000313" key="1">
    <source>
        <dbReference type="EMBL" id="MER6431191.1"/>
    </source>
</evidence>
<dbReference type="GO" id="GO:0016740">
    <property type="term" value="F:transferase activity"/>
    <property type="evidence" value="ECO:0007669"/>
    <property type="project" value="UniProtKB-KW"/>
</dbReference>
<name>A0ABV1UBU8_9ACTN</name>
<dbReference type="EMBL" id="JBEPAZ010000026">
    <property type="protein sequence ID" value="MER6431191.1"/>
    <property type="molecule type" value="Genomic_DNA"/>
</dbReference>
<accession>A0ABV1UBU8</accession>